<feature type="compositionally biased region" description="Polar residues" evidence="1">
    <location>
        <begin position="53"/>
        <end position="72"/>
    </location>
</feature>
<protein>
    <recommendedName>
        <fullName evidence="4">WH2 domain-containing protein</fullName>
    </recommendedName>
</protein>
<evidence type="ECO:0008006" key="4">
    <source>
        <dbReference type="Google" id="ProtNLM"/>
    </source>
</evidence>
<feature type="compositionally biased region" description="Pro residues" evidence="1">
    <location>
        <begin position="142"/>
        <end position="151"/>
    </location>
</feature>
<feature type="region of interest" description="Disordered" evidence="1">
    <location>
        <begin position="175"/>
        <end position="256"/>
    </location>
</feature>
<feature type="compositionally biased region" description="Polar residues" evidence="1">
    <location>
        <begin position="119"/>
        <end position="138"/>
    </location>
</feature>
<evidence type="ECO:0000256" key="1">
    <source>
        <dbReference type="SAM" id="MobiDB-lite"/>
    </source>
</evidence>
<feature type="compositionally biased region" description="Low complexity" evidence="1">
    <location>
        <begin position="24"/>
        <end position="38"/>
    </location>
</feature>
<sequence length="256" mass="27753">MGQEGKQRWGVVGRKSSQGTPVPVIRVRSASAVASSERTIPPGYGTKPLSKHSGLQKSQVRGNKEMSQSGTTSRDHQRSQEAPIPGDHDYEDNYHEYRPIYPQSITFDGPQRHGIPSSPVGNQSSIEPETASRASSPIMSHGPPPPPPPPVLRGASNGRAALLDSIQGGTEQLRVAFPNKKDKSTSSSTGRVLYDQTEHSREVEERELAQAEGSNDGRDAQPEPNRAFRQDLLDALQRRSTTGPGTIAHGLTARRE</sequence>
<evidence type="ECO:0000313" key="2">
    <source>
        <dbReference type="EMBL" id="EUN30651.1"/>
    </source>
</evidence>
<dbReference type="EMBL" id="KI968704">
    <property type="protein sequence ID" value="EUN30651.1"/>
    <property type="molecule type" value="Genomic_DNA"/>
</dbReference>
<dbReference type="HOGENOM" id="CLU_1085817_0_0_1"/>
<reference evidence="2 3" key="1">
    <citation type="journal article" date="2013" name="PLoS Genet.">
        <title>Comparative genome structure, secondary metabolite, and effector coding capacity across Cochliobolus pathogens.</title>
        <authorList>
            <person name="Condon B.J."/>
            <person name="Leng Y."/>
            <person name="Wu D."/>
            <person name="Bushley K.E."/>
            <person name="Ohm R.A."/>
            <person name="Otillar R."/>
            <person name="Martin J."/>
            <person name="Schackwitz W."/>
            <person name="Grimwood J."/>
            <person name="MohdZainudin N."/>
            <person name="Xue C."/>
            <person name="Wang R."/>
            <person name="Manning V.A."/>
            <person name="Dhillon B."/>
            <person name="Tu Z.J."/>
            <person name="Steffenson B.J."/>
            <person name="Salamov A."/>
            <person name="Sun H."/>
            <person name="Lowry S."/>
            <person name="LaButti K."/>
            <person name="Han J."/>
            <person name="Copeland A."/>
            <person name="Lindquist E."/>
            <person name="Barry K."/>
            <person name="Schmutz J."/>
            <person name="Baker S.E."/>
            <person name="Ciuffetti L.M."/>
            <person name="Grigoriev I.V."/>
            <person name="Zhong S."/>
            <person name="Turgeon B.G."/>
        </authorList>
    </citation>
    <scope>NUCLEOTIDE SEQUENCE [LARGE SCALE GENOMIC DNA]</scope>
    <source>
        <strain evidence="2 3">FI3</strain>
    </source>
</reference>
<dbReference type="Proteomes" id="UP000054337">
    <property type="component" value="Unassembled WGS sequence"/>
</dbReference>
<dbReference type="AlphaFoldDB" id="W7ERE7"/>
<evidence type="ECO:0000313" key="3">
    <source>
        <dbReference type="Proteomes" id="UP000054337"/>
    </source>
</evidence>
<proteinExistence type="predicted"/>
<name>W7ERE7_BIPV3</name>
<dbReference type="GeneID" id="26253139"/>
<gene>
    <name evidence="2" type="ORF">COCVIDRAFT_23645</name>
</gene>
<keyword evidence="3" id="KW-1185">Reference proteome</keyword>
<feature type="compositionally biased region" description="Basic and acidic residues" evidence="1">
    <location>
        <begin position="86"/>
        <end position="98"/>
    </location>
</feature>
<feature type="compositionally biased region" description="Basic and acidic residues" evidence="1">
    <location>
        <begin position="196"/>
        <end position="232"/>
    </location>
</feature>
<organism evidence="2 3">
    <name type="scientific">Bipolaris victoriae (strain FI3)</name>
    <name type="common">Victoria blight of oats agent</name>
    <name type="synonym">Cochliobolus victoriae</name>
    <dbReference type="NCBI Taxonomy" id="930091"/>
    <lineage>
        <taxon>Eukaryota</taxon>
        <taxon>Fungi</taxon>
        <taxon>Dikarya</taxon>
        <taxon>Ascomycota</taxon>
        <taxon>Pezizomycotina</taxon>
        <taxon>Dothideomycetes</taxon>
        <taxon>Pleosporomycetidae</taxon>
        <taxon>Pleosporales</taxon>
        <taxon>Pleosporineae</taxon>
        <taxon>Pleosporaceae</taxon>
        <taxon>Bipolaris</taxon>
    </lineage>
</organism>
<accession>W7ERE7</accession>
<dbReference type="RefSeq" id="XP_014560164.1">
    <property type="nucleotide sequence ID" value="XM_014704678.1"/>
</dbReference>
<dbReference type="OrthoDB" id="3792561at2759"/>
<feature type="region of interest" description="Disordered" evidence="1">
    <location>
        <begin position="1"/>
        <end position="159"/>
    </location>
</feature>